<keyword evidence="2" id="KW-1185">Reference proteome</keyword>
<reference evidence="1 2" key="1">
    <citation type="journal article" date="2020" name="Microorganisms">
        <title>Osmotic Adaptation and Compatible Solute Biosynthesis of Phototrophic Bacteria as Revealed from Genome Analyses.</title>
        <authorList>
            <person name="Imhoff J.F."/>
            <person name="Rahn T."/>
            <person name="Kunzel S."/>
            <person name="Keller A."/>
            <person name="Neulinger S.C."/>
        </authorList>
    </citation>
    <scope>NUCLEOTIDE SEQUENCE [LARGE SCALE GENOMIC DNA]</scope>
    <source>
        <strain evidence="1 2">DSM 25653</strain>
    </source>
</reference>
<proteinExistence type="predicted"/>
<protein>
    <submittedName>
        <fullName evidence="1">Uncharacterized protein</fullName>
    </submittedName>
</protein>
<gene>
    <name evidence="1" type="ORF">CKO42_19820</name>
</gene>
<dbReference type="Proteomes" id="UP001138768">
    <property type="component" value="Unassembled WGS sequence"/>
</dbReference>
<dbReference type="AlphaFoldDB" id="A0A9X0WBP5"/>
<evidence type="ECO:0000313" key="2">
    <source>
        <dbReference type="Proteomes" id="UP001138768"/>
    </source>
</evidence>
<accession>A0A9X0WBP5</accession>
<name>A0A9X0WBP5_9GAMM</name>
<organism evidence="1 2">
    <name type="scientific">Lamprobacter modestohalophilus</name>
    <dbReference type="NCBI Taxonomy" id="1064514"/>
    <lineage>
        <taxon>Bacteria</taxon>
        <taxon>Pseudomonadati</taxon>
        <taxon>Pseudomonadota</taxon>
        <taxon>Gammaproteobacteria</taxon>
        <taxon>Chromatiales</taxon>
        <taxon>Chromatiaceae</taxon>
        <taxon>Lamprobacter</taxon>
    </lineage>
</organism>
<sequence length="83" mass="9503">MLRLPAAVRFTESFLYCPAEERFPSQYGRLFQTWTRHLHALCRRVNQGMPVPQHLSVIASDSVTEHMAVESAAQDLRPASFLM</sequence>
<dbReference type="EMBL" id="NRRY01000044">
    <property type="protein sequence ID" value="MBK1620635.1"/>
    <property type="molecule type" value="Genomic_DNA"/>
</dbReference>
<comment type="caution">
    <text evidence="1">The sequence shown here is derived from an EMBL/GenBank/DDBJ whole genome shotgun (WGS) entry which is preliminary data.</text>
</comment>
<evidence type="ECO:0000313" key="1">
    <source>
        <dbReference type="EMBL" id="MBK1620635.1"/>
    </source>
</evidence>